<accession>A0A2S5ZUI2</accession>
<reference evidence="2 3" key="1">
    <citation type="submission" date="2018-02" db="EMBL/GenBank/DDBJ databases">
        <title>8 Nocardia nova and 1 Nocardia cyriacigeorgica strain used for evolution to TMP-SMX.</title>
        <authorList>
            <person name="Mehta H."/>
            <person name="Weng J."/>
            <person name="Shamoo Y."/>
        </authorList>
    </citation>
    <scope>NUCLEOTIDE SEQUENCE [LARGE SCALE GENOMIC DNA]</scope>
    <source>
        <strain evidence="2 3">BAA2227</strain>
    </source>
</reference>
<dbReference type="EMBL" id="PSZD01000051">
    <property type="protein sequence ID" value="PPJ18829.1"/>
    <property type="molecule type" value="Genomic_DNA"/>
</dbReference>
<feature type="region of interest" description="Disordered" evidence="1">
    <location>
        <begin position="131"/>
        <end position="152"/>
    </location>
</feature>
<keyword evidence="3" id="KW-1185">Reference proteome</keyword>
<name>A0A2S5ZUI2_9NOCA</name>
<evidence type="ECO:0000256" key="1">
    <source>
        <dbReference type="SAM" id="MobiDB-lite"/>
    </source>
</evidence>
<dbReference type="Proteomes" id="UP000238356">
    <property type="component" value="Unassembled WGS sequence"/>
</dbReference>
<organism evidence="2 3">
    <name type="scientific">Nocardia nova</name>
    <dbReference type="NCBI Taxonomy" id="37330"/>
    <lineage>
        <taxon>Bacteria</taxon>
        <taxon>Bacillati</taxon>
        <taxon>Actinomycetota</taxon>
        <taxon>Actinomycetes</taxon>
        <taxon>Mycobacteriales</taxon>
        <taxon>Nocardiaceae</taxon>
        <taxon>Nocardia</taxon>
    </lineage>
</organism>
<proteinExistence type="predicted"/>
<evidence type="ECO:0000313" key="3">
    <source>
        <dbReference type="Proteomes" id="UP000238356"/>
    </source>
</evidence>
<evidence type="ECO:0000313" key="2">
    <source>
        <dbReference type="EMBL" id="PPJ18829.1"/>
    </source>
</evidence>
<protein>
    <recommendedName>
        <fullName evidence="4">Transposase DDE domain-containing protein</fullName>
    </recommendedName>
</protein>
<dbReference type="AlphaFoldDB" id="A0A2S5ZUI2"/>
<sequence length="193" mass="21392">MGDVRGPHRCSVFRMTTDEAVSEVFRGTEAHMSMENHQPQVVSEPAAPHRLSKRYIGPSFRSSLPPTMTRCSSLAAVSTPMPASLSTRRAVPRLAGGPPRRNPDPVVADKAYSAASNRDLLRRRRIRSVIPQRSDQVADRKERGRLGGRPPGFDKAEHWRAVATRYDKLALTYRAGFTLALIVEWLTSSGDTT</sequence>
<evidence type="ECO:0008006" key="4">
    <source>
        <dbReference type="Google" id="ProtNLM"/>
    </source>
</evidence>
<gene>
    <name evidence="2" type="ORF">C5F51_35965</name>
</gene>
<feature type="region of interest" description="Disordered" evidence="1">
    <location>
        <begin position="84"/>
        <end position="107"/>
    </location>
</feature>
<feature type="compositionally biased region" description="Basic and acidic residues" evidence="1">
    <location>
        <begin position="136"/>
        <end position="145"/>
    </location>
</feature>
<comment type="caution">
    <text evidence="2">The sequence shown here is derived from an EMBL/GenBank/DDBJ whole genome shotgun (WGS) entry which is preliminary data.</text>
</comment>